<dbReference type="AlphaFoldDB" id="A0AAW4KX68"/>
<evidence type="ECO:0000313" key="3">
    <source>
        <dbReference type="EMBL" id="MBT0662924.1"/>
    </source>
</evidence>
<feature type="chain" id="PRO_5043621640" description="DUF4139 domain-containing protein" evidence="2">
    <location>
        <begin position="28"/>
        <end position="344"/>
    </location>
</feature>
<protein>
    <recommendedName>
        <fullName evidence="5">DUF4139 domain-containing protein</fullName>
    </recommendedName>
</protein>
<dbReference type="EMBL" id="JAHCVJ010000001">
    <property type="protein sequence ID" value="MBT0662924.1"/>
    <property type="molecule type" value="Genomic_DNA"/>
</dbReference>
<organism evidence="3 4">
    <name type="scientific">Geoanaerobacter pelophilus</name>
    <dbReference type="NCBI Taxonomy" id="60036"/>
    <lineage>
        <taxon>Bacteria</taxon>
        <taxon>Pseudomonadati</taxon>
        <taxon>Thermodesulfobacteriota</taxon>
        <taxon>Desulfuromonadia</taxon>
        <taxon>Geobacterales</taxon>
        <taxon>Geobacteraceae</taxon>
        <taxon>Geoanaerobacter</taxon>
    </lineage>
</organism>
<reference evidence="3 4" key="1">
    <citation type="submission" date="2021-05" db="EMBL/GenBank/DDBJ databases">
        <title>The draft genome of Geobacter pelophilus DSM 12255.</title>
        <authorList>
            <person name="Xu Z."/>
            <person name="Masuda Y."/>
            <person name="Itoh H."/>
            <person name="Senoo K."/>
        </authorList>
    </citation>
    <scope>NUCLEOTIDE SEQUENCE [LARGE SCALE GENOMIC DNA]</scope>
    <source>
        <strain evidence="3 4">DSM 12255</strain>
    </source>
</reference>
<sequence length="344" mass="37440">MFRNSFSAKGLLALLLLACTAIPDAVAGGKSITWYLDGAKVEQVLALGNSYRELLLPATMLTGSFRAKPLGEARLARVELEPVKPGKGEEKELAYLDKRREELQDRLKALRVKEEIFKATAKSQGSKAPKRTRTNPEPLAAIRQGTDFAISRLEEVYSAMRKAERELRDLDRKQSALRKNEKVSGTVAKLWLAGKRGTVQLSYIISGEGWTPCYDIRVANGSAELTLMARLPDLPKADSLLVIPAELAASGNMAPIPIVAGKAAKVAVFRLPVIAEKQLPALQKTVEITLRNDSGRYLPSGDATGFWHEEFLGRTGFAGLKPAESTVLTFGSPVATGLETRKAQ</sequence>
<feature type="coiled-coil region" evidence="1">
    <location>
        <begin position="153"/>
        <end position="180"/>
    </location>
</feature>
<name>A0AAW4KX68_9BACT</name>
<keyword evidence="4" id="KW-1185">Reference proteome</keyword>
<evidence type="ECO:0008006" key="5">
    <source>
        <dbReference type="Google" id="ProtNLM"/>
    </source>
</evidence>
<keyword evidence="1" id="KW-0175">Coiled coil</keyword>
<comment type="caution">
    <text evidence="3">The sequence shown here is derived from an EMBL/GenBank/DDBJ whole genome shotgun (WGS) entry which is preliminary data.</text>
</comment>
<feature type="coiled-coil region" evidence="1">
    <location>
        <begin position="93"/>
        <end position="120"/>
    </location>
</feature>
<evidence type="ECO:0000256" key="1">
    <source>
        <dbReference type="SAM" id="Coils"/>
    </source>
</evidence>
<proteinExistence type="predicted"/>
<evidence type="ECO:0000313" key="4">
    <source>
        <dbReference type="Proteomes" id="UP000811899"/>
    </source>
</evidence>
<gene>
    <name evidence="3" type="ORF">KI809_01320</name>
</gene>
<evidence type="ECO:0000256" key="2">
    <source>
        <dbReference type="SAM" id="SignalP"/>
    </source>
</evidence>
<keyword evidence="2" id="KW-0732">Signal</keyword>
<feature type="signal peptide" evidence="2">
    <location>
        <begin position="1"/>
        <end position="27"/>
    </location>
</feature>
<dbReference type="Proteomes" id="UP000811899">
    <property type="component" value="Unassembled WGS sequence"/>
</dbReference>
<dbReference type="RefSeq" id="WP_214169711.1">
    <property type="nucleotide sequence ID" value="NZ_JAHCVJ010000001.1"/>
</dbReference>
<accession>A0AAW4KX68</accession>